<reference evidence="2 3" key="1">
    <citation type="journal article" date="2021" name="Cell Host Microbe">
        <title>in vivo commensal control of Clostridioides difficile virulence.</title>
        <authorList>
            <person name="Girinathan B.P."/>
            <person name="Dibenedetto N."/>
            <person name="Worley J.N."/>
            <person name="Peltier J."/>
            <person name="Arrieta-Ortiz M.L."/>
            <person name="Rupa Christinal Immanuel S."/>
            <person name="Lavin R."/>
            <person name="Delaney M.L."/>
            <person name="Cummins C."/>
            <person name="Hoffmann M."/>
            <person name="Luo Y."/>
            <person name="Gonzalez-Escalona N."/>
            <person name="Allard M."/>
            <person name="Onderdonk A.B."/>
            <person name="Gerber G.K."/>
            <person name="Sonenshein A.L."/>
            <person name="Baliga N."/>
            <person name="Dupuy B."/>
            <person name="Bry L."/>
        </authorList>
    </citation>
    <scope>NUCLEOTIDE SEQUENCE [LARGE SCALE GENOMIC DNA]</scope>
    <source>
        <strain evidence="2 3">DSM 599</strain>
    </source>
</reference>
<feature type="transmembrane region" description="Helical" evidence="1">
    <location>
        <begin position="55"/>
        <end position="74"/>
    </location>
</feature>
<dbReference type="EMBL" id="JAIKTU010000010">
    <property type="protein sequence ID" value="MBY0756304.1"/>
    <property type="molecule type" value="Genomic_DNA"/>
</dbReference>
<name>A0ABS7KZV4_CLOSR</name>
<feature type="transmembrane region" description="Helical" evidence="1">
    <location>
        <begin position="86"/>
        <end position="108"/>
    </location>
</feature>
<evidence type="ECO:0000313" key="2">
    <source>
        <dbReference type="EMBL" id="MBY0756304.1"/>
    </source>
</evidence>
<organism evidence="2 3">
    <name type="scientific">Clostridium sardiniense</name>
    <name type="common">Clostridium absonum</name>
    <dbReference type="NCBI Taxonomy" id="29369"/>
    <lineage>
        <taxon>Bacteria</taxon>
        <taxon>Bacillati</taxon>
        <taxon>Bacillota</taxon>
        <taxon>Clostridia</taxon>
        <taxon>Eubacteriales</taxon>
        <taxon>Clostridiaceae</taxon>
        <taxon>Clostridium</taxon>
    </lineage>
</organism>
<feature type="transmembrane region" description="Helical" evidence="1">
    <location>
        <begin position="12"/>
        <end position="34"/>
    </location>
</feature>
<evidence type="ECO:0000313" key="3">
    <source>
        <dbReference type="Proteomes" id="UP001299068"/>
    </source>
</evidence>
<accession>A0ABS7KZV4</accession>
<keyword evidence="1" id="KW-0472">Membrane</keyword>
<keyword evidence="1" id="KW-1133">Transmembrane helix</keyword>
<evidence type="ECO:0000256" key="1">
    <source>
        <dbReference type="SAM" id="Phobius"/>
    </source>
</evidence>
<keyword evidence="1" id="KW-0812">Transmembrane</keyword>
<proteinExistence type="predicted"/>
<sequence length="118" mass="13808">MIYFGTMDWNIFNYKSIVISFFMIFLVVEIFLFLNKLFWSNHKKIEINIFDAVNVLISVVSSSLLVPFLLVGMIEISNNTGVNVEKIIWVILGLCLIKKFHIKINLLIKRLITKKRLN</sequence>
<dbReference type="RefSeq" id="WP_221861565.1">
    <property type="nucleotide sequence ID" value="NZ_JAIKTU010000010.1"/>
</dbReference>
<dbReference type="Proteomes" id="UP001299068">
    <property type="component" value="Unassembled WGS sequence"/>
</dbReference>
<gene>
    <name evidence="2" type="ORF">K5V21_12685</name>
</gene>
<comment type="caution">
    <text evidence="2">The sequence shown here is derived from an EMBL/GenBank/DDBJ whole genome shotgun (WGS) entry which is preliminary data.</text>
</comment>
<keyword evidence="3" id="KW-1185">Reference proteome</keyword>
<protein>
    <submittedName>
        <fullName evidence="2">Uncharacterized protein</fullName>
    </submittedName>
</protein>